<organism evidence="1 2">
    <name type="scientific">Nocardioides vastitatis</name>
    <dbReference type="NCBI Taxonomy" id="2568655"/>
    <lineage>
        <taxon>Bacteria</taxon>
        <taxon>Bacillati</taxon>
        <taxon>Actinomycetota</taxon>
        <taxon>Actinomycetes</taxon>
        <taxon>Propionibacteriales</taxon>
        <taxon>Nocardioidaceae</taxon>
        <taxon>Nocardioides</taxon>
    </lineage>
</organism>
<dbReference type="RefSeq" id="WP_136436986.1">
    <property type="nucleotide sequence ID" value="NZ_JBHSNS010000002.1"/>
</dbReference>
<name>A0ABW0ZIY2_9ACTN</name>
<accession>A0ABW0ZIY2</accession>
<dbReference type="EMBL" id="JBHSNS010000002">
    <property type="protein sequence ID" value="MFC5728620.1"/>
    <property type="molecule type" value="Genomic_DNA"/>
</dbReference>
<keyword evidence="2" id="KW-1185">Reference proteome</keyword>
<gene>
    <name evidence="1" type="ORF">ACFPQB_06790</name>
</gene>
<dbReference type="Proteomes" id="UP001596072">
    <property type="component" value="Unassembled WGS sequence"/>
</dbReference>
<sequence>MPLVEQILSAAAARSAGDVTMRDGRAVVDRAVWFCACEIEEDADAPTWLIYDTSDGGFGWCRVPHHANESDLVDAQVIFGDHVHPNQVLDWLQGADTAQFDLGSADQANLQDLGRRIRELQTD</sequence>
<evidence type="ECO:0008006" key="3">
    <source>
        <dbReference type="Google" id="ProtNLM"/>
    </source>
</evidence>
<proteinExistence type="predicted"/>
<comment type="caution">
    <text evidence="1">The sequence shown here is derived from an EMBL/GenBank/DDBJ whole genome shotgun (WGS) entry which is preliminary data.</text>
</comment>
<reference evidence="2" key="1">
    <citation type="journal article" date="2019" name="Int. J. Syst. Evol. Microbiol.">
        <title>The Global Catalogue of Microorganisms (GCM) 10K type strain sequencing project: providing services to taxonomists for standard genome sequencing and annotation.</title>
        <authorList>
            <consortium name="The Broad Institute Genomics Platform"/>
            <consortium name="The Broad Institute Genome Sequencing Center for Infectious Disease"/>
            <person name="Wu L."/>
            <person name="Ma J."/>
        </authorList>
    </citation>
    <scope>NUCLEOTIDE SEQUENCE [LARGE SCALE GENOMIC DNA]</scope>
    <source>
        <strain evidence="2">YIM 94188</strain>
    </source>
</reference>
<evidence type="ECO:0000313" key="1">
    <source>
        <dbReference type="EMBL" id="MFC5728620.1"/>
    </source>
</evidence>
<evidence type="ECO:0000313" key="2">
    <source>
        <dbReference type="Proteomes" id="UP001596072"/>
    </source>
</evidence>
<protein>
    <recommendedName>
        <fullName evidence="3">DUF2750 domain-containing protein</fullName>
    </recommendedName>
</protein>